<evidence type="ECO:0000313" key="2">
    <source>
        <dbReference type="Proteomes" id="UP000013242"/>
    </source>
</evidence>
<dbReference type="EMBL" id="AMYG01000057">
    <property type="protein sequence ID" value="EMT38120.1"/>
    <property type="molecule type" value="Genomic_DNA"/>
</dbReference>
<dbReference type="HOGENOM" id="CLU_536104_0_0_9"/>
<accession>M8CLL4</accession>
<gene>
    <name evidence="1" type="ORF">TthWC1_2379</name>
</gene>
<keyword evidence="2" id="KW-1185">Reference proteome</keyword>
<organism evidence="1 2">
    <name type="scientific">Thermoanaerobacter thermohydrosulfuricus WC1</name>
    <dbReference type="NCBI Taxonomy" id="1198630"/>
    <lineage>
        <taxon>Bacteria</taxon>
        <taxon>Bacillati</taxon>
        <taxon>Bacillota</taxon>
        <taxon>Clostridia</taxon>
        <taxon>Thermoanaerobacterales</taxon>
        <taxon>Thermoanaerobacteraceae</taxon>
        <taxon>Thermoanaerobacter</taxon>
    </lineage>
</organism>
<evidence type="ECO:0000313" key="1">
    <source>
        <dbReference type="EMBL" id="EMT38120.1"/>
    </source>
</evidence>
<name>M8CLL4_THETY</name>
<protein>
    <submittedName>
        <fullName evidence="1">Phage portal protein, SPP1 Gp6-like protein</fullName>
    </submittedName>
</protein>
<dbReference type="RefSeq" id="WP_004404280.1">
    <property type="nucleotide sequence ID" value="NZ_KB731305.1"/>
</dbReference>
<dbReference type="InterPro" id="IPR021145">
    <property type="entry name" value="Portal_protein_SPP1_Gp6-like"/>
</dbReference>
<dbReference type="Pfam" id="PF05133">
    <property type="entry name" value="SPP1_portal"/>
    <property type="match status" value="1"/>
</dbReference>
<proteinExistence type="predicted"/>
<dbReference type="PATRIC" id="fig|1198630.3.peg.2378"/>
<reference evidence="1 2" key="1">
    <citation type="journal article" date="2013" name="PLoS ONE">
        <title>Genomic Evaluation of Thermoanaerobacter spp. for the Construction of Designer Co-Cultures to Improve Lignocellulosic Biofuel Production.</title>
        <authorList>
            <person name="Verbeke T.J."/>
            <person name="Zhang X."/>
            <person name="Henrissat B."/>
            <person name="Spicer V."/>
            <person name="Rydzak T."/>
            <person name="Krokhin O.V."/>
            <person name="Fristensky B."/>
            <person name="Levin D.B."/>
            <person name="Sparling R."/>
        </authorList>
    </citation>
    <scope>NUCLEOTIDE SEQUENCE [LARGE SCALE GENOMIC DNA]</scope>
    <source>
        <strain evidence="1 2">WC1</strain>
    </source>
</reference>
<dbReference type="Proteomes" id="UP000013242">
    <property type="component" value="Unassembled WGS sequence"/>
</dbReference>
<dbReference type="AlphaFoldDB" id="M8CLL4"/>
<comment type="caution">
    <text evidence="1">The sequence shown here is derived from an EMBL/GenBank/DDBJ whole genome shotgun (WGS) entry which is preliminary data.</text>
</comment>
<sequence>MAKPKWLNWAVGEISKLRDLLSFTGWRLYTGTYITPYRLNSSRVDYAKARALYENTDDAYKLGAGFAKTVINTTVGFMGVPRFRSEDEEAQAVLDDFFSANVSRMQLTHRNAMRDGDCFVWITREENEDATLYPEKKARLVYNIIPPEQVVQIIRNPITGSVREYVLKSEHVWLDESNNTRRCIVTQRISKDRRLIQIDGDIPPDIQPGEERNPWGFIPIVHFKNEGDETKEFGQSDLEPIEPFMKAYHDVMLHAIQGSKMHSTPRLKLKLKDIAQFLQNNFGITDPAEFAAKGGTINLDGHELLIFMDEEDADFIEVKSAIGDAKDLLQLLFYCIVDTSETPEFAFGVHTPSSHASVKEQMPILIRRIARKREYFTEAWQRLARIVLAMTAQAEGKSFSTYATTLEWDDIDPRDGKDVAEELNLITQALNTAIQGGFLSIQAAADFLKEYITTMRDFISDDPEVPGERERIIQDRIMQARLEDGQLLQDEKQIIDALNGQV</sequence>